<keyword evidence="3" id="KW-1185">Reference proteome</keyword>
<dbReference type="Gene3D" id="3.30.360.10">
    <property type="entry name" value="Dihydrodipicolinate Reductase, domain 2"/>
    <property type="match status" value="1"/>
</dbReference>
<dbReference type="InterPro" id="IPR036291">
    <property type="entry name" value="NAD(P)-bd_dom_sf"/>
</dbReference>
<comment type="caution">
    <text evidence="2">The sequence shown here is derived from an EMBL/GenBank/DDBJ whole genome shotgun (WGS) entry which is preliminary data.</text>
</comment>
<accession>A0ABV5MCM7</accession>
<protein>
    <submittedName>
        <fullName evidence="2">Dihydrodipicolinate reductase C-terminal domain-containing protein</fullName>
    </submittedName>
</protein>
<proteinExistence type="predicted"/>
<evidence type="ECO:0000313" key="2">
    <source>
        <dbReference type="EMBL" id="MFB9446605.1"/>
    </source>
</evidence>
<gene>
    <name evidence="2" type="ORF">ACFFTR_26250</name>
</gene>
<dbReference type="SUPFAM" id="SSF51735">
    <property type="entry name" value="NAD(P)-binding Rossmann-fold domains"/>
    <property type="match status" value="1"/>
</dbReference>
<reference evidence="2 3" key="1">
    <citation type="submission" date="2024-09" db="EMBL/GenBank/DDBJ databases">
        <authorList>
            <person name="Sun Q."/>
            <person name="Mori K."/>
        </authorList>
    </citation>
    <scope>NUCLEOTIDE SEQUENCE [LARGE SCALE GENOMIC DNA]</scope>
    <source>
        <strain evidence="2 3">JCM 3307</strain>
    </source>
</reference>
<dbReference type="RefSeq" id="WP_223104819.1">
    <property type="nucleotide sequence ID" value="NZ_CP061913.1"/>
</dbReference>
<dbReference type="Gene3D" id="3.40.50.720">
    <property type="entry name" value="NAD(P)-binding Rossmann-like Domain"/>
    <property type="match status" value="1"/>
</dbReference>
<dbReference type="Pfam" id="PF05173">
    <property type="entry name" value="DapB_C"/>
    <property type="match status" value="1"/>
</dbReference>
<dbReference type="SUPFAM" id="SSF55347">
    <property type="entry name" value="Glyceraldehyde-3-phosphate dehydrogenase-like, C-terminal domain"/>
    <property type="match status" value="1"/>
</dbReference>
<evidence type="ECO:0000259" key="1">
    <source>
        <dbReference type="Pfam" id="PF05173"/>
    </source>
</evidence>
<evidence type="ECO:0000313" key="3">
    <source>
        <dbReference type="Proteomes" id="UP001589608"/>
    </source>
</evidence>
<sequence>MTAAGTAIGVLGGHGRFGSRIVAALLECGVAAHPLDGAAGPVPPVIVDASSPSGLDTVATAVERGARGVVSCVSGIPADGQARLRALAARVPVIVVANASVGSHLQLAVARLLAWSPLLDGYAAAWSVVDRHPATKRDAPSATAVRLADAVRSGHTDVTIRSDRHGEPVADHTLVLEFGSESLRIQHSVRSLDNSARQVARLALLIADLPAGHYCVNDVYERFAAKLSG</sequence>
<dbReference type="Proteomes" id="UP001589608">
    <property type="component" value="Unassembled WGS sequence"/>
</dbReference>
<dbReference type="EMBL" id="JBHMCA010000048">
    <property type="protein sequence ID" value="MFB9446605.1"/>
    <property type="molecule type" value="Genomic_DNA"/>
</dbReference>
<dbReference type="InterPro" id="IPR022663">
    <property type="entry name" value="DapB_C"/>
</dbReference>
<organism evidence="2 3">
    <name type="scientific">Dactylosporangium vinaceum</name>
    <dbReference type="NCBI Taxonomy" id="53362"/>
    <lineage>
        <taxon>Bacteria</taxon>
        <taxon>Bacillati</taxon>
        <taxon>Actinomycetota</taxon>
        <taxon>Actinomycetes</taxon>
        <taxon>Micromonosporales</taxon>
        <taxon>Micromonosporaceae</taxon>
        <taxon>Dactylosporangium</taxon>
    </lineage>
</organism>
<feature type="domain" description="Dihydrodipicolinate reductase C-terminal" evidence="1">
    <location>
        <begin position="118"/>
        <end position="219"/>
    </location>
</feature>
<name>A0ABV5MCM7_9ACTN</name>